<dbReference type="CDD" id="cd00761">
    <property type="entry name" value="Glyco_tranf_GTA_type"/>
    <property type="match status" value="1"/>
</dbReference>
<evidence type="ECO:0000313" key="4">
    <source>
        <dbReference type="Proteomes" id="UP000334990"/>
    </source>
</evidence>
<dbReference type="InterPro" id="IPR029044">
    <property type="entry name" value="Nucleotide-diphossugar_trans"/>
</dbReference>
<sequence>MGVKVSVVVSVYNPGPSDDSFDACVRSLLELPPDEYEVIFADDLSTDGTKERLDAVAGVRPNVRVLHLERTGSPFKGRNSGLAAARGDYVFFMHAHDRLEPGSMSRMHAKAVETDADVLVGRLAMDGPPLSVFSRSRDRADLLRDRLLTVPTAHKLFLREFLENHQLWFGERPLAEYAFVLHAYLAAKVVAILAEPVCCHVAPAGSPEPQDPRELAAGVRTLMDIVDAQTQPGAQRDRVNAYLFRVLALRRLGGSRYAGTSADRRGRTFAALRELAAERFPERLDGYLPVHQRARVALLRAGRQSELTDLAWESRGTRLEARLSDVRWDSSVLTLSLTVEIVRADGTPLWFRERDGRLLWQPPVPIEGLLDPALADVTEAAANVRMEVFIRNPDTGVSYFLPVTSEVDQKAVGERVRVQAVGSARLDVGTAALGYPVDPGVWEVHVRMRGAQPARARVGKPESGVNVAGVLTDYPRRLVVPCWSELGELSVCVEPRSFPESIALVSPGASAVRRDRYAYVAMPVPYVPPSGGPTAELVLRQKGGRGRTVTVPALVEPGVPGRLAGQLVAKVPVRRFGGTGVLGPGTWRPRLRMEEKVVDLRFGLDVSRGGQVRVLPVQPVKPRKPSLFRRLFRRLRRR</sequence>
<dbReference type="RefSeq" id="WP_155340906.1">
    <property type="nucleotide sequence ID" value="NZ_BAAABN010000035.1"/>
</dbReference>
<dbReference type="Proteomes" id="UP000334990">
    <property type="component" value="Unassembled WGS sequence"/>
</dbReference>
<dbReference type="EMBL" id="BLAD01000088">
    <property type="protein sequence ID" value="GES04842.1"/>
    <property type="molecule type" value="Genomic_DNA"/>
</dbReference>
<name>A0A5M3WA00_9ACTN</name>
<organism evidence="3 4">
    <name type="scientific">Acrocarpospora corrugata</name>
    <dbReference type="NCBI Taxonomy" id="35763"/>
    <lineage>
        <taxon>Bacteria</taxon>
        <taxon>Bacillati</taxon>
        <taxon>Actinomycetota</taxon>
        <taxon>Actinomycetes</taxon>
        <taxon>Streptosporangiales</taxon>
        <taxon>Streptosporangiaceae</taxon>
        <taxon>Acrocarpospora</taxon>
    </lineage>
</organism>
<dbReference type="Gene3D" id="3.90.550.10">
    <property type="entry name" value="Spore Coat Polysaccharide Biosynthesis Protein SpsA, Chain A"/>
    <property type="match status" value="1"/>
</dbReference>
<protein>
    <submittedName>
        <fullName evidence="3">Uncharacterized protein</fullName>
    </submittedName>
</protein>
<proteinExistence type="predicted"/>
<dbReference type="OrthoDB" id="2676521at2"/>
<reference evidence="3 4" key="1">
    <citation type="submission" date="2019-10" db="EMBL/GenBank/DDBJ databases">
        <title>Whole genome shotgun sequence of Acrocarpospora corrugata NBRC 13972.</title>
        <authorList>
            <person name="Ichikawa N."/>
            <person name="Kimura A."/>
            <person name="Kitahashi Y."/>
            <person name="Komaki H."/>
            <person name="Oguchi A."/>
        </authorList>
    </citation>
    <scope>NUCLEOTIDE SEQUENCE [LARGE SCALE GENOMIC DNA]</scope>
    <source>
        <strain evidence="3 4">NBRC 13972</strain>
    </source>
</reference>
<dbReference type="InterPro" id="IPR050834">
    <property type="entry name" value="Glycosyltransf_2"/>
</dbReference>
<comment type="caution">
    <text evidence="3">The sequence shown here is derived from an EMBL/GenBank/DDBJ whole genome shotgun (WGS) entry which is preliminary data.</text>
</comment>
<keyword evidence="4" id="KW-1185">Reference proteome</keyword>
<accession>A0A5M3WA00</accession>
<dbReference type="InterPro" id="IPR001173">
    <property type="entry name" value="Glyco_trans_2-like"/>
</dbReference>
<dbReference type="PANTHER" id="PTHR43685">
    <property type="entry name" value="GLYCOSYLTRANSFERASE"/>
    <property type="match status" value="1"/>
</dbReference>
<evidence type="ECO:0000259" key="1">
    <source>
        <dbReference type="Pfam" id="PF00535"/>
    </source>
</evidence>
<dbReference type="InterPro" id="IPR054028">
    <property type="entry name" value="TarS/TarP_linker"/>
</dbReference>
<dbReference type="Pfam" id="PF22181">
    <property type="entry name" value="TarS_linker"/>
    <property type="match status" value="1"/>
</dbReference>
<dbReference type="AlphaFoldDB" id="A0A5M3WA00"/>
<dbReference type="Pfam" id="PF00535">
    <property type="entry name" value="Glycos_transf_2"/>
    <property type="match status" value="1"/>
</dbReference>
<gene>
    <name evidence="3" type="ORF">Acor_69100</name>
</gene>
<dbReference type="PANTHER" id="PTHR43685:SF2">
    <property type="entry name" value="GLYCOSYLTRANSFERASE 2-LIKE DOMAIN-CONTAINING PROTEIN"/>
    <property type="match status" value="1"/>
</dbReference>
<evidence type="ECO:0000259" key="2">
    <source>
        <dbReference type="Pfam" id="PF22181"/>
    </source>
</evidence>
<evidence type="ECO:0000313" key="3">
    <source>
        <dbReference type="EMBL" id="GES04842.1"/>
    </source>
</evidence>
<feature type="domain" description="Glycosyltransferase 2-like" evidence="1">
    <location>
        <begin position="6"/>
        <end position="136"/>
    </location>
</feature>
<dbReference type="SUPFAM" id="SSF53448">
    <property type="entry name" value="Nucleotide-diphospho-sugar transferases"/>
    <property type="match status" value="1"/>
</dbReference>
<feature type="domain" description="TarS/TarP linker" evidence="2">
    <location>
        <begin position="212"/>
        <end position="311"/>
    </location>
</feature>